<dbReference type="GO" id="GO:0005789">
    <property type="term" value="C:endoplasmic reticulum membrane"/>
    <property type="evidence" value="ECO:0007669"/>
    <property type="project" value="UniProtKB-SubCell"/>
</dbReference>
<dbReference type="InterPro" id="IPR001128">
    <property type="entry name" value="Cyt_P450"/>
</dbReference>
<dbReference type="GO" id="GO:0016712">
    <property type="term" value="F:oxidoreductase activity, acting on paired donors, with incorporation or reduction of molecular oxygen, reduced flavin or flavoprotein as one donor, and incorporation of one atom of oxygen"/>
    <property type="evidence" value="ECO:0007669"/>
    <property type="project" value="UniProtKB-EC"/>
</dbReference>
<comment type="cofactor">
    <cofactor evidence="1 15">
        <name>heme</name>
        <dbReference type="ChEBI" id="CHEBI:30413"/>
    </cofactor>
</comment>
<proteinExistence type="inferred from homology"/>
<keyword evidence="7 15" id="KW-0479">Metal-binding</keyword>
<evidence type="ECO:0000256" key="11">
    <source>
        <dbReference type="ARBA" id="ARBA00023004"/>
    </source>
</evidence>
<dbReference type="InParanoid" id="A0A6J1WQ16"/>
<dbReference type="InterPro" id="IPR036396">
    <property type="entry name" value="Cyt_P450_sf"/>
</dbReference>
<evidence type="ECO:0000256" key="13">
    <source>
        <dbReference type="ARBA" id="ARBA00023136"/>
    </source>
</evidence>
<evidence type="ECO:0000256" key="15">
    <source>
        <dbReference type="PIRSR" id="PIRSR602401-1"/>
    </source>
</evidence>
<keyword evidence="6 15" id="KW-0349">Heme</keyword>
<dbReference type="KEGG" id="gmw:113513991"/>
<dbReference type="PANTHER" id="PTHR24292">
    <property type="entry name" value="CYTOCHROME P450"/>
    <property type="match status" value="1"/>
</dbReference>
<dbReference type="RefSeq" id="XP_026753778.2">
    <property type="nucleotide sequence ID" value="XM_026897977.3"/>
</dbReference>
<evidence type="ECO:0000256" key="3">
    <source>
        <dbReference type="ARBA" id="ARBA00004406"/>
    </source>
</evidence>
<evidence type="ECO:0000256" key="14">
    <source>
        <dbReference type="ARBA" id="ARBA00047827"/>
    </source>
</evidence>
<dbReference type="Pfam" id="PF00067">
    <property type="entry name" value="p450"/>
    <property type="match status" value="1"/>
</dbReference>
<keyword evidence="11 15" id="KW-0408">Iron</keyword>
<dbReference type="Gene3D" id="1.10.630.10">
    <property type="entry name" value="Cytochrome P450"/>
    <property type="match status" value="1"/>
</dbReference>
<sequence length="523" mass="60609">MFVELLMFFATFLISYYLYLHYKIHDFFRKRDVKFVPGIPLFGNMFQTFISKKHFWEDVDAVYRAFPDEKYVGFIEGTVPAIIIREPTLIKAITVKDFDHFVNHRDFFNRDIVPLLASSLIQMHDDRWRDMRVTLSPAFTGSKIKQMLPFMTEISKNLVDYIKEHPSNESNVDDLVRRYTVDVIASAGFGLEVNSVKDRDNEFFRMAANLFNFNYKQKIMHFVTAQCPIISKISNVKLFSQETMDFFKNTVQDTINYREKNNVVRPDMIHLLMEATKGTLKDSGNEKDNVGFAATEEGLKSRNVTREWSANEITSQVFIFFAAGFESSAGVITMCIHELALNPKIQEKLYQELRDYKEEHKTLTYENLSKLKYLDAIVSETLRKWSVAIFMDRVCSKPYVLPPPREGGKPCQIRPGDIVYNMVNSIHMDEKYYPNPEVFDPDRFSDKNIADIKPTTYMPFGIGPRNCIGSRFALIELKVLVTDLVLNFKILKSKNTSDPIRLLQGDFNIKAVGGTYVKFEART</sequence>
<feature type="binding site" description="axial binding residue" evidence="15">
    <location>
        <position position="467"/>
    </location>
    <ligand>
        <name>heme</name>
        <dbReference type="ChEBI" id="CHEBI:30413"/>
    </ligand>
    <ligandPart>
        <name>Fe</name>
        <dbReference type="ChEBI" id="CHEBI:18248"/>
    </ligandPart>
</feature>
<comment type="catalytic activity">
    <reaction evidence="14">
        <text>an organic molecule + reduced [NADPH--hemoprotein reductase] + O2 = an alcohol + oxidized [NADPH--hemoprotein reductase] + H2O + H(+)</text>
        <dbReference type="Rhea" id="RHEA:17149"/>
        <dbReference type="Rhea" id="RHEA-COMP:11964"/>
        <dbReference type="Rhea" id="RHEA-COMP:11965"/>
        <dbReference type="ChEBI" id="CHEBI:15377"/>
        <dbReference type="ChEBI" id="CHEBI:15378"/>
        <dbReference type="ChEBI" id="CHEBI:15379"/>
        <dbReference type="ChEBI" id="CHEBI:30879"/>
        <dbReference type="ChEBI" id="CHEBI:57618"/>
        <dbReference type="ChEBI" id="CHEBI:58210"/>
        <dbReference type="ChEBI" id="CHEBI:142491"/>
        <dbReference type="EC" id="1.14.14.1"/>
    </reaction>
</comment>
<comment type="subcellular location">
    <subcellularLocation>
        <location evidence="3">Endoplasmic reticulum membrane</location>
        <topology evidence="3">Peripheral membrane protein</topology>
    </subcellularLocation>
    <subcellularLocation>
        <location evidence="2">Microsome membrane</location>
        <topology evidence="2">Peripheral membrane protein</topology>
    </subcellularLocation>
</comment>
<evidence type="ECO:0000313" key="18">
    <source>
        <dbReference type="Proteomes" id="UP001652740"/>
    </source>
</evidence>
<dbReference type="EC" id="1.14.14.1" evidence="5"/>
<evidence type="ECO:0000256" key="2">
    <source>
        <dbReference type="ARBA" id="ARBA00004174"/>
    </source>
</evidence>
<keyword evidence="8" id="KW-0256">Endoplasmic reticulum</keyword>
<keyword evidence="18" id="KW-1185">Reference proteome</keyword>
<keyword evidence="17" id="KW-0812">Transmembrane</keyword>
<evidence type="ECO:0000256" key="4">
    <source>
        <dbReference type="ARBA" id="ARBA00010617"/>
    </source>
</evidence>
<evidence type="ECO:0000256" key="8">
    <source>
        <dbReference type="ARBA" id="ARBA00022824"/>
    </source>
</evidence>
<protein>
    <recommendedName>
        <fullName evidence="5">unspecific monooxygenase</fullName>
        <ecNumber evidence="5">1.14.14.1</ecNumber>
    </recommendedName>
</protein>
<dbReference type="InterPro" id="IPR017972">
    <property type="entry name" value="Cyt_P450_CS"/>
</dbReference>
<evidence type="ECO:0000256" key="10">
    <source>
        <dbReference type="ARBA" id="ARBA00023002"/>
    </source>
</evidence>
<dbReference type="GeneID" id="113513991"/>
<keyword evidence="12 16" id="KW-0503">Monooxygenase</keyword>
<organism evidence="18 19">
    <name type="scientific">Galleria mellonella</name>
    <name type="common">Greater wax moth</name>
    <dbReference type="NCBI Taxonomy" id="7137"/>
    <lineage>
        <taxon>Eukaryota</taxon>
        <taxon>Metazoa</taxon>
        <taxon>Ecdysozoa</taxon>
        <taxon>Arthropoda</taxon>
        <taxon>Hexapoda</taxon>
        <taxon>Insecta</taxon>
        <taxon>Pterygota</taxon>
        <taxon>Neoptera</taxon>
        <taxon>Endopterygota</taxon>
        <taxon>Lepidoptera</taxon>
        <taxon>Glossata</taxon>
        <taxon>Ditrysia</taxon>
        <taxon>Pyraloidea</taxon>
        <taxon>Pyralidae</taxon>
        <taxon>Galleriinae</taxon>
        <taxon>Galleria</taxon>
    </lineage>
</organism>
<dbReference type="GO" id="GO:0005506">
    <property type="term" value="F:iron ion binding"/>
    <property type="evidence" value="ECO:0007669"/>
    <property type="project" value="InterPro"/>
</dbReference>
<feature type="transmembrane region" description="Helical" evidence="17">
    <location>
        <begin position="6"/>
        <end position="22"/>
    </location>
</feature>
<dbReference type="PROSITE" id="PS00086">
    <property type="entry name" value="CYTOCHROME_P450"/>
    <property type="match status" value="1"/>
</dbReference>
<evidence type="ECO:0000256" key="7">
    <source>
        <dbReference type="ARBA" id="ARBA00022723"/>
    </source>
</evidence>
<dbReference type="Proteomes" id="UP001652740">
    <property type="component" value="Unplaced"/>
</dbReference>
<dbReference type="PANTHER" id="PTHR24292:SF54">
    <property type="entry name" value="CYP9F3-RELATED"/>
    <property type="match status" value="1"/>
</dbReference>
<dbReference type="PRINTS" id="PR00463">
    <property type="entry name" value="EP450I"/>
</dbReference>
<dbReference type="CDD" id="cd11056">
    <property type="entry name" value="CYP6-like"/>
    <property type="match status" value="1"/>
</dbReference>
<accession>A0A6J1WQ16</accession>
<dbReference type="SUPFAM" id="SSF48264">
    <property type="entry name" value="Cytochrome P450"/>
    <property type="match status" value="1"/>
</dbReference>
<evidence type="ECO:0000256" key="5">
    <source>
        <dbReference type="ARBA" id="ARBA00012109"/>
    </source>
</evidence>
<evidence type="ECO:0000256" key="9">
    <source>
        <dbReference type="ARBA" id="ARBA00022848"/>
    </source>
</evidence>
<keyword evidence="9" id="KW-0492">Microsome</keyword>
<comment type="similarity">
    <text evidence="4 16">Belongs to the cytochrome P450 family.</text>
</comment>
<dbReference type="PRINTS" id="PR00385">
    <property type="entry name" value="P450"/>
</dbReference>
<evidence type="ECO:0000256" key="17">
    <source>
        <dbReference type="SAM" id="Phobius"/>
    </source>
</evidence>
<dbReference type="InterPro" id="IPR002401">
    <property type="entry name" value="Cyt_P450_E_grp-I"/>
</dbReference>
<evidence type="ECO:0000313" key="19">
    <source>
        <dbReference type="RefSeq" id="XP_026753778.2"/>
    </source>
</evidence>
<gene>
    <name evidence="19" type="primary">LOC113513991</name>
</gene>
<dbReference type="InterPro" id="IPR050476">
    <property type="entry name" value="Insect_CytP450_Detox"/>
</dbReference>
<dbReference type="GO" id="GO:0020037">
    <property type="term" value="F:heme binding"/>
    <property type="evidence" value="ECO:0007669"/>
    <property type="project" value="InterPro"/>
</dbReference>
<evidence type="ECO:0000256" key="12">
    <source>
        <dbReference type="ARBA" id="ARBA00023033"/>
    </source>
</evidence>
<dbReference type="AlphaFoldDB" id="A0A6J1WQ16"/>
<evidence type="ECO:0000256" key="6">
    <source>
        <dbReference type="ARBA" id="ARBA00022617"/>
    </source>
</evidence>
<evidence type="ECO:0000256" key="1">
    <source>
        <dbReference type="ARBA" id="ARBA00001971"/>
    </source>
</evidence>
<keyword evidence="17" id="KW-1133">Transmembrane helix</keyword>
<keyword evidence="10 16" id="KW-0560">Oxidoreductase</keyword>
<name>A0A6J1WQ16_GALME</name>
<dbReference type="FunCoup" id="A0A6J1WQ16">
    <property type="interactions" value="51"/>
</dbReference>
<reference evidence="19" key="1">
    <citation type="submission" date="2025-08" db="UniProtKB">
        <authorList>
            <consortium name="RefSeq"/>
        </authorList>
    </citation>
    <scope>IDENTIFICATION</scope>
    <source>
        <tissue evidence="19">Whole larvae</tissue>
    </source>
</reference>
<keyword evidence="13 17" id="KW-0472">Membrane</keyword>
<evidence type="ECO:0000256" key="16">
    <source>
        <dbReference type="RuleBase" id="RU000461"/>
    </source>
</evidence>